<keyword evidence="1 3" id="KW-0547">Nucleotide-binding</keyword>
<dbReference type="GO" id="GO:0047453">
    <property type="term" value="F:ATP-dependent NAD(P)H-hydrate dehydratase activity"/>
    <property type="evidence" value="ECO:0007669"/>
    <property type="project" value="UniProtKB-UniRule"/>
</dbReference>
<dbReference type="EMBL" id="CAJJDM010000051">
    <property type="protein sequence ID" value="CAD8073834.1"/>
    <property type="molecule type" value="Genomic_DNA"/>
</dbReference>
<comment type="similarity">
    <text evidence="3">Belongs to the NnrD/CARKD family.</text>
</comment>
<accession>A0A8S1MEU1</accession>
<dbReference type="OMA" id="IMNSIPH"/>
<feature type="binding site" evidence="3">
    <location>
        <begin position="245"/>
        <end position="254"/>
    </location>
    <ligand>
        <name>ATP</name>
        <dbReference type="ChEBI" id="CHEBI:30616"/>
    </ligand>
</feature>
<evidence type="ECO:0000256" key="3">
    <source>
        <dbReference type="HAMAP-Rule" id="MF_03157"/>
    </source>
</evidence>
<evidence type="ECO:0000256" key="2">
    <source>
        <dbReference type="ARBA" id="ARBA00022840"/>
    </source>
</evidence>
<dbReference type="InterPro" id="IPR000631">
    <property type="entry name" value="CARKD"/>
</dbReference>
<dbReference type="GO" id="GO:0005524">
    <property type="term" value="F:ATP binding"/>
    <property type="evidence" value="ECO:0007669"/>
    <property type="project" value="UniProtKB-KW"/>
</dbReference>
<dbReference type="PANTHER" id="PTHR12592:SF0">
    <property type="entry name" value="ATP-DEPENDENT (S)-NAD(P)H-HYDRATE DEHYDRATASE"/>
    <property type="match status" value="1"/>
</dbReference>
<dbReference type="PROSITE" id="PS51383">
    <property type="entry name" value="YJEF_C_3"/>
    <property type="match status" value="1"/>
</dbReference>
<feature type="binding site" evidence="3">
    <location>
        <begin position="165"/>
        <end position="171"/>
    </location>
    <ligand>
        <name>(6S)-NADPHX</name>
        <dbReference type="ChEBI" id="CHEBI:64076"/>
    </ligand>
</feature>
<dbReference type="EC" id="4.2.1.93" evidence="3"/>
<reference evidence="5" key="1">
    <citation type="submission" date="2021-01" db="EMBL/GenBank/DDBJ databases">
        <authorList>
            <consortium name="Genoscope - CEA"/>
            <person name="William W."/>
        </authorList>
    </citation>
    <scope>NUCLEOTIDE SEQUENCE</scope>
</reference>
<dbReference type="Proteomes" id="UP000688137">
    <property type="component" value="Unassembled WGS sequence"/>
</dbReference>
<comment type="cofactor">
    <cofactor evidence="3">
        <name>Mg(2+)</name>
        <dbReference type="ChEBI" id="CHEBI:18420"/>
    </cofactor>
</comment>
<keyword evidence="3" id="KW-0520">NAD</keyword>
<dbReference type="GO" id="GO:0110051">
    <property type="term" value="P:metabolite repair"/>
    <property type="evidence" value="ECO:0007669"/>
    <property type="project" value="TreeGrafter"/>
</dbReference>
<proteinExistence type="inferred from homology"/>
<sequence>MFKQHSFSKIIPFLDKTRHKGQNGKIASIGGSFEYTGAPYYAAISSLKGGGDLAYIFCTKSAAIPIKSYSPECIVYPYLLEEGEEQQLETAINKLLSSTSIMHSLVIGPGLGREQITSIVLEELFKQNNSIKILDADALWHISQKQNKLINIIKDKSDQFILTPNAMEIKRLLEYFEIEYIKPDYNSINVQNDQDINYQQIGIENGYPRLMAELSRKLNNVIIVSKGQNDIITNGKVGYAIHIEGSKKRCGGQGDILSGLIGLYSYWSQDYKIDKIQGCILGSVVTRRAAQIASIKEHYSLTTPKIIDHIGDALYSIFQDQ</sequence>
<keyword evidence="3" id="KW-0456">Lyase</keyword>
<comment type="caution">
    <text evidence="5">The sequence shown here is derived from an EMBL/GenBank/DDBJ whole genome shotgun (WGS) entry which is preliminary data.</text>
</comment>
<keyword evidence="3" id="KW-0597">Phosphoprotein</keyword>
<feature type="binding site" evidence="3">
    <location>
        <begin position="226"/>
        <end position="230"/>
    </location>
    <ligand>
        <name>ATP</name>
        <dbReference type="ChEBI" id="CHEBI:30616"/>
    </ligand>
</feature>
<dbReference type="CDD" id="cd01171">
    <property type="entry name" value="YXKO-related"/>
    <property type="match status" value="1"/>
</dbReference>
<evidence type="ECO:0000313" key="6">
    <source>
        <dbReference type="Proteomes" id="UP000688137"/>
    </source>
</evidence>
<comment type="function">
    <text evidence="3">Catalyzes the dehydration of the S-form of NAD(P)HX at the expense of ATP, which is converted to ADP. Together with NAD(P)HX epimerase, which catalyzes the epimerization of the S- and R-forms, the enzyme allows the repair of both epimers of NAD(P)HX, a damaged form of NAD(P)H that is a result of enzymatic or heat-dependent hydration.</text>
</comment>
<evidence type="ECO:0000313" key="5">
    <source>
        <dbReference type="EMBL" id="CAD8073834.1"/>
    </source>
</evidence>
<dbReference type="Pfam" id="PF01256">
    <property type="entry name" value="Carb_kinase"/>
    <property type="match status" value="1"/>
</dbReference>
<feature type="binding site" evidence="3">
    <location>
        <position position="110"/>
    </location>
    <ligand>
        <name>(6S)-NADPHX</name>
        <dbReference type="ChEBI" id="CHEBI:64076"/>
    </ligand>
</feature>
<dbReference type="GO" id="GO:0046496">
    <property type="term" value="P:nicotinamide nucleotide metabolic process"/>
    <property type="evidence" value="ECO:0007669"/>
    <property type="project" value="UniProtKB-UniRule"/>
</dbReference>
<dbReference type="NCBIfam" id="TIGR00196">
    <property type="entry name" value="yjeF_cterm"/>
    <property type="match status" value="1"/>
</dbReference>
<comment type="catalytic activity">
    <reaction evidence="3">
        <text>(6S)-NADPHX + ATP = ADP + phosphate + NADPH + H(+)</text>
        <dbReference type="Rhea" id="RHEA:32231"/>
        <dbReference type="ChEBI" id="CHEBI:15378"/>
        <dbReference type="ChEBI" id="CHEBI:30616"/>
        <dbReference type="ChEBI" id="CHEBI:43474"/>
        <dbReference type="ChEBI" id="CHEBI:57783"/>
        <dbReference type="ChEBI" id="CHEBI:64076"/>
        <dbReference type="ChEBI" id="CHEBI:456216"/>
        <dbReference type="EC" id="4.2.1.93"/>
    </reaction>
</comment>
<evidence type="ECO:0000256" key="1">
    <source>
        <dbReference type="ARBA" id="ARBA00022741"/>
    </source>
</evidence>
<dbReference type="HAMAP" id="MF_01965">
    <property type="entry name" value="NADHX_dehydratase"/>
    <property type="match status" value="1"/>
</dbReference>
<keyword evidence="6" id="KW-1185">Reference proteome</keyword>
<keyword evidence="2 3" id="KW-0067">ATP-binding</keyword>
<protein>
    <recommendedName>
        <fullName evidence="3">ATP-dependent (S)-NAD(P)H-hydrate dehydratase</fullName>
        <ecNumber evidence="3">4.2.1.93</ecNumber>
    </recommendedName>
    <alternativeName>
        <fullName evidence="3">ATP-dependent NAD(P)HX dehydratase</fullName>
    </alternativeName>
</protein>
<dbReference type="PANTHER" id="PTHR12592">
    <property type="entry name" value="ATP-DEPENDENT (S)-NAD(P)H-HYDRATE DEHYDRATASE FAMILY MEMBER"/>
    <property type="match status" value="1"/>
</dbReference>
<dbReference type="AlphaFoldDB" id="A0A8S1MEU1"/>
<gene>
    <name evidence="5" type="ORF">PPRIM_AZ9-3.1.T0510266</name>
</gene>
<comment type="catalytic activity">
    <reaction evidence="3">
        <text>(6S)-NADHX + ATP = ADP + phosphate + NADH + H(+)</text>
        <dbReference type="Rhea" id="RHEA:19017"/>
        <dbReference type="ChEBI" id="CHEBI:15378"/>
        <dbReference type="ChEBI" id="CHEBI:30616"/>
        <dbReference type="ChEBI" id="CHEBI:43474"/>
        <dbReference type="ChEBI" id="CHEBI:57945"/>
        <dbReference type="ChEBI" id="CHEBI:64074"/>
        <dbReference type="ChEBI" id="CHEBI:456216"/>
        <dbReference type="EC" id="4.2.1.93"/>
    </reaction>
</comment>
<organism evidence="5 6">
    <name type="scientific">Paramecium primaurelia</name>
    <dbReference type="NCBI Taxonomy" id="5886"/>
    <lineage>
        <taxon>Eukaryota</taxon>
        <taxon>Sar</taxon>
        <taxon>Alveolata</taxon>
        <taxon>Ciliophora</taxon>
        <taxon>Intramacronucleata</taxon>
        <taxon>Oligohymenophorea</taxon>
        <taxon>Peniculida</taxon>
        <taxon>Parameciidae</taxon>
        <taxon>Paramecium</taxon>
    </lineage>
</organism>
<feature type="domain" description="YjeF C-terminal" evidence="4">
    <location>
        <begin position="3"/>
        <end position="317"/>
    </location>
</feature>
<evidence type="ECO:0000259" key="4">
    <source>
        <dbReference type="PROSITE" id="PS51383"/>
    </source>
</evidence>
<feature type="binding site" evidence="3">
    <location>
        <position position="255"/>
    </location>
    <ligand>
        <name>(6S)-NADPHX</name>
        <dbReference type="ChEBI" id="CHEBI:64076"/>
    </ligand>
</feature>
<name>A0A8S1MEU1_PARPR</name>